<organism evidence="1 2">
    <name type="scientific">Ensete ventricosum</name>
    <name type="common">Abyssinian banana</name>
    <name type="synonym">Musa ensete</name>
    <dbReference type="NCBI Taxonomy" id="4639"/>
    <lineage>
        <taxon>Eukaryota</taxon>
        <taxon>Viridiplantae</taxon>
        <taxon>Streptophyta</taxon>
        <taxon>Embryophyta</taxon>
        <taxon>Tracheophyta</taxon>
        <taxon>Spermatophyta</taxon>
        <taxon>Magnoliopsida</taxon>
        <taxon>Liliopsida</taxon>
        <taxon>Zingiberales</taxon>
        <taxon>Musaceae</taxon>
        <taxon>Ensete</taxon>
    </lineage>
</organism>
<evidence type="ECO:0000313" key="1">
    <source>
        <dbReference type="EMBL" id="RRT61541.1"/>
    </source>
</evidence>
<evidence type="ECO:0000313" key="2">
    <source>
        <dbReference type="Proteomes" id="UP000287651"/>
    </source>
</evidence>
<dbReference type="AlphaFoldDB" id="A0A444FZI7"/>
<dbReference type="EMBL" id="AMZH03007351">
    <property type="protein sequence ID" value="RRT61541.1"/>
    <property type="molecule type" value="Genomic_DNA"/>
</dbReference>
<accession>A0A444FZI7</accession>
<proteinExistence type="predicted"/>
<comment type="caution">
    <text evidence="1">The sequence shown here is derived from an EMBL/GenBank/DDBJ whole genome shotgun (WGS) entry which is preliminary data.</text>
</comment>
<reference evidence="1 2" key="1">
    <citation type="journal article" date="2014" name="Agronomy (Basel)">
        <title>A Draft Genome Sequence for Ensete ventricosum, the Drought-Tolerant Tree Against Hunger.</title>
        <authorList>
            <person name="Harrison J."/>
            <person name="Moore K.A."/>
            <person name="Paszkiewicz K."/>
            <person name="Jones T."/>
            <person name="Grant M."/>
            <person name="Ambacheew D."/>
            <person name="Muzemil S."/>
            <person name="Studholme D.J."/>
        </authorList>
    </citation>
    <scope>NUCLEOTIDE SEQUENCE [LARGE SCALE GENOMIC DNA]</scope>
</reference>
<sequence>MGRVGWIEAGGGGRLAFRSMGGGAKRHLAESRRRLPGGGVRMHRSEGIGPQTLVAALQRQRLELWKGRSEAEAKGQVFKNGWNAALVLVLITLLCYVRFKIRAKRFHLE</sequence>
<gene>
    <name evidence="1" type="ORF">B296_00006340</name>
</gene>
<protein>
    <submittedName>
        <fullName evidence="1">Uncharacterized protein</fullName>
    </submittedName>
</protein>
<name>A0A444FZI7_ENSVE</name>
<dbReference type="Proteomes" id="UP000287651">
    <property type="component" value="Unassembled WGS sequence"/>
</dbReference>